<proteinExistence type="predicted"/>
<name>A0A1Z5JAE7_FISSO</name>
<dbReference type="InParanoid" id="A0A1Z5JAE7"/>
<feature type="compositionally biased region" description="Basic residues" evidence="1">
    <location>
        <begin position="178"/>
        <end position="188"/>
    </location>
</feature>
<keyword evidence="3" id="KW-1185">Reference proteome</keyword>
<gene>
    <name evidence="2" type="ORF">FisN_2Lh485</name>
</gene>
<dbReference type="AlphaFoldDB" id="A0A1Z5JAE7"/>
<dbReference type="EMBL" id="BDSP01000032">
    <property type="protein sequence ID" value="GAX10955.1"/>
    <property type="molecule type" value="Genomic_DNA"/>
</dbReference>
<protein>
    <submittedName>
        <fullName evidence="2">Uncharacterized protein</fullName>
    </submittedName>
</protein>
<accession>A0A1Z5JAE7</accession>
<organism evidence="2 3">
    <name type="scientific">Fistulifera solaris</name>
    <name type="common">Oleaginous diatom</name>
    <dbReference type="NCBI Taxonomy" id="1519565"/>
    <lineage>
        <taxon>Eukaryota</taxon>
        <taxon>Sar</taxon>
        <taxon>Stramenopiles</taxon>
        <taxon>Ochrophyta</taxon>
        <taxon>Bacillariophyta</taxon>
        <taxon>Bacillariophyceae</taxon>
        <taxon>Bacillariophycidae</taxon>
        <taxon>Naviculales</taxon>
        <taxon>Naviculaceae</taxon>
        <taxon>Fistulifera</taxon>
    </lineage>
</organism>
<sequence length="195" mass="22681">MISQKAHRQPPLVAYYNDREFVPTNHKNETSAPTIYDSAYHRTAPSHQRQFQHAQPAVWYQKTLKANKNNVVREYPQPACVDPFPHSVATPLMREELYVQISSVTTTSNTVKAKQSRPVSHLAAWPMMMRHPRNTDVTTTPLPQHQQQREQQIHDHFIHWPHWNHLDKSPPVRDPHASHHQWSWRRSHSIGAGAA</sequence>
<reference evidence="2 3" key="1">
    <citation type="journal article" date="2015" name="Plant Cell">
        <title>Oil accumulation by the oleaginous diatom Fistulifera solaris as revealed by the genome and transcriptome.</title>
        <authorList>
            <person name="Tanaka T."/>
            <person name="Maeda Y."/>
            <person name="Veluchamy A."/>
            <person name="Tanaka M."/>
            <person name="Abida H."/>
            <person name="Marechal E."/>
            <person name="Bowler C."/>
            <person name="Muto M."/>
            <person name="Sunaga Y."/>
            <person name="Tanaka M."/>
            <person name="Yoshino T."/>
            <person name="Taniguchi T."/>
            <person name="Fukuda Y."/>
            <person name="Nemoto M."/>
            <person name="Matsumoto M."/>
            <person name="Wong P.S."/>
            <person name="Aburatani S."/>
            <person name="Fujibuchi W."/>
        </authorList>
    </citation>
    <scope>NUCLEOTIDE SEQUENCE [LARGE SCALE GENOMIC DNA]</scope>
    <source>
        <strain evidence="2 3">JPCC DA0580</strain>
    </source>
</reference>
<comment type="caution">
    <text evidence="2">The sequence shown here is derived from an EMBL/GenBank/DDBJ whole genome shotgun (WGS) entry which is preliminary data.</text>
</comment>
<dbReference type="Proteomes" id="UP000198406">
    <property type="component" value="Unassembled WGS sequence"/>
</dbReference>
<evidence type="ECO:0000313" key="3">
    <source>
        <dbReference type="Proteomes" id="UP000198406"/>
    </source>
</evidence>
<feature type="region of interest" description="Disordered" evidence="1">
    <location>
        <begin position="169"/>
        <end position="195"/>
    </location>
</feature>
<evidence type="ECO:0000313" key="2">
    <source>
        <dbReference type="EMBL" id="GAX10955.1"/>
    </source>
</evidence>
<evidence type="ECO:0000256" key="1">
    <source>
        <dbReference type="SAM" id="MobiDB-lite"/>
    </source>
</evidence>